<gene>
    <name evidence="1" type="ORF">CB5_LOCUS13797</name>
</gene>
<dbReference type="Gene3D" id="3.30.420.10">
    <property type="entry name" value="Ribonuclease H-like superfamily/Ribonuclease H"/>
    <property type="match status" value="1"/>
</dbReference>
<dbReference type="InterPro" id="IPR036397">
    <property type="entry name" value="RNaseH_sf"/>
</dbReference>
<sequence length="162" mass="17419">MAATAATCRLTSENDNRTLAEVSFDGTNGRISTTVTHSSTIVSNWITETRRVGGHGSGPCRRCLVALDVTCDPNGSITLLQLCVGSRCLIYQLSHRDHIRPPVSFMNSLVIIDSASLGWASRRSSTICGCNIAFSSEELWTLGRRHRGGSGTRISSEQGYAG</sequence>
<name>A0A6V7PJ65_ANACO</name>
<dbReference type="AlphaFoldDB" id="A0A6V7PJ65"/>
<evidence type="ECO:0000313" key="1">
    <source>
        <dbReference type="EMBL" id="CAD1830586.1"/>
    </source>
</evidence>
<protein>
    <submittedName>
        <fullName evidence="1">Uncharacterized protein</fullName>
    </submittedName>
</protein>
<organism evidence="1">
    <name type="scientific">Ananas comosus var. bracteatus</name>
    <name type="common">red pineapple</name>
    <dbReference type="NCBI Taxonomy" id="296719"/>
    <lineage>
        <taxon>Eukaryota</taxon>
        <taxon>Viridiplantae</taxon>
        <taxon>Streptophyta</taxon>
        <taxon>Embryophyta</taxon>
        <taxon>Tracheophyta</taxon>
        <taxon>Spermatophyta</taxon>
        <taxon>Magnoliopsida</taxon>
        <taxon>Liliopsida</taxon>
        <taxon>Poales</taxon>
        <taxon>Bromeliaceae</taxon>
        <taxon>Bromelioideae</taxon>
        <taxon>Ananas</taxon>
    </lineage>
</organism>
<reference evidence="1" key="1">
    <citation type="submission" date="2020-07" db="EMBL/GenBank/DDBJ databases">
        <authorList>
            <person name="Lin J."/>
        </authorList>
    </citation>
    <scope>NUCLEOTIDE SEQUENCE</scope>
</reference>
<proteinExistence type="predicted"/>
<dbReference type="GO" id="GO:0003676">
    <property type="term" value="F:nucleic acid binding"/>
    <property type="evidence" value="ECO:0007669"/>
    <property type="project" value="InterPro"/>
</dbReference>
<dbReference type="EMBL" id="LR862148">
    <property type="protein sequence ID" value="CAD1830586.1"/>
    <property type="molecule type" value="Genomic_DNA"/>
</dbReference>
<accession>A0A6V7PJ65</accession>